<keyword evidence="5 12" id="KW-0812">Transmembrane</keyword>
<keyword evidence="9 12" id="KW-0472">Membrane</keyword>
<feature type="active site" evidence="12">
    <location>
        <position position="224"/>
    </location>
</feature>
<keyword evidence="3 12" id="KW-0444">Lipid biosynthesis</keyword>
<evidence type="ECO:0000256" key="10">
    <source>
        <dbReference type="ARBA" id="ARBA00023209"/>
    </source>
</evidence>
<evidence type="ECO:0000256" key="4">
    <source>
        <dbReference type="ARBA" id="ARBA00022679"/>
    </source>
</evidence>
<keyword evidence="7 12" id="KW-1133">Transmembrane helix</keyword>
<keyword evidence="6" id="KW-0677">Repeat</keyword>
<dbReference type="Gene3D" id="3.30.870.10">
    <property type="entry name" value="Endonuclease Chain A"/>
    <property type="match status" value="2"/>
</dbReference>
<proteinExistence type="inferred from homology"/>
<dbReference type="PANTHER" id="PTHR21248">
    <property type="entry name" value="CARDIOLIPIN SYNTHASE"/>
    <property type="match status" value="1"/>
</dbReference>
<evidence type="ECO:0000256" key="3">
    <source>
        <dbReference type="ARBA" id="ARBA00022516"/>
    </source>
</evidence>
<keyword evidence="2 12" id="KW-1003">Cell membrane</keyword>
<feature type="transmembrane region" description="Helical" evidence="12">
    <location>
        <begin position="33"/>
        <end position="56"/>
    </location>
</feature>
<evidence type="ECO:0000313" key="16">
    <source>
        <dbReference type="Proteomes" id="UP000192288"/>
    </source>
</evidence>
<evidence type="ECO:0000256" key="1">
    <source>
        <dbReference type="ARBA" id="ARBA00004651"/>
    </source>
</evidence>
<evidence type="ECO:0000256" key="7">
    <source>
        <dbReference type="ARBA" id="ARBA00022989"/>
    </source>
</evidence>
<dbReference type="InterPro" id="IPR025202">
    <property type="entry name" value="PLD-like_dom"/>
</dbReference>
<dbReference type="GO" id="GO:0008808">
    <property type="term" value="F:cardiolipin synthase activity"/>
    <property type="evidence" value="ECO:0007669"/>
    <property type="project" value="UniProtKB-UniRule"/>
</dbReference>
<dbReference type="GO" id="GO:0005886">
    <property type="term" value="C:plasma membrane"/>
    <property type="evidence" value="ECO:0007669"/>
    <property type="project" value="UniProtKB-SubCell"/>
</dbReference>
<dbReference type="EC" id="2.7.8.-" evidence="12 13"/>
<protein>
    <recommendedName>
        <fullName evidence="12 13">Cardiolipin synthase</fullName>
        <shortName evidence="12">CL synthase</shortName>
        <ecNumber evidence="12 13">2.7.8.-</ecNumber>
    </recommendedName>
</protein>
<dbReference type="CDD" id="cd09112">
    <property type="entry name" value="PLDc_CLS_2"/>
    <property type="match status" value="1"/>
</dbReference>
<reference evidence="15 16" key="1">
    <citation type="journal article" date="2017" name="Front. Microbiol.">
        <title>Genomic Characterization of Dairy Associated Leuconostoc Species and Diversity of Leuconostocs in Undefined Mixed Mesophilic Starter Cultures.</title>
        <authorList>
            <person name="Frantzen C.A."/>
            <person name="Kot W."/>
            <person name="Pedersen T.B."/>
            <person name="Ardo Y.M."/>
            <person name="Broadbent J.R."/>
            <person name="Neve H."/>
            <person name="Hansen L.H."/>
            <person name="Dal Bello F."/>
            <person name="Ostlie H.M."/>
            <person name="Kleppen H.P."/>
            <person name="Vogensen F.K."/>
            <person name="Holo H."/>
        </authorList>
    </citation>
    <scope>NUCLEOTIDE SEQUENCE [LARGE SCALE GENOMIC DNA]</scope>
    <source>
        <strain evidence="15 16">LMGCF08</strain>
    </source>
</reference>
<dbReference type="Pfam" id="PF13396">
    <property type="entry name" value="PLDc_N"/>
    <property type="match status" value="1"/>
</dbReference>
<dbReference type="Pfam" id="PF13091">
    <property type="entry name" value="PLDc_2"/>
    <property type="match status" value="2"/>
</dbReference>
<dbReference type="SUPFAM" id="SSF56024">
    <property type="entry name" value="Phospholipase D/nuclease"/>
    <property type="match status" value="2"/>
</dbReference>
<feature type="active site" evidence="12">
    <location>
        <position position="229"/>
    </location>
</feature>
<dbReference type="SMART" id="SM00155">
    <property type="entry name" value="PLDc"/>
    <property type="match status" value="2"/>
</dbReference>
<feature type="active site" evidence="12">
    <location>
        <position position="409"/>
    </location>
</feature>
<evidence type="ECO:0000256" key="2">
    <source>
        <dbReference type="ARBA" id="ARBA00022475"/>
    </source>
</evidence>
<evidence type="ECO:0000313" key="15">
    <source>
        <dbReference type="EMBL" id="ORI98351.1"/>
    </source>
</evidence>
<dbReference type="GO" id="GO:0032049">
    <property type="term" value="P:cardiolipin biosynthetic process"/>
    <property type="evidence" value="ECO:0007669"/>
    <property type="project" value="UniProtKB-UniRule"/>
</dbReference>
<dbReference type="EMBL" id="MPLS01000005">
    <property type="protein sequence ID" value="ORI98351.1"/>
    <property type="molecule type" value="Genomic_DNA"/>
</dbReference>
<dbReference type="Proteomes" id="UP000192288">
    <property type="component" value="Unassembled WGS sequence"/>
</dbReference>
<feature type="active site" evidence="12">
    <location>
        <position position="404"/>
    </location>
</feature>
<keyword evidence="8 12" id="KW-0443">Lipid metabolism</keyword>
<comment type="similarity">
    <text evidence="12">Belongs to the phospholipase D family. Cardiolipin synthase subfamily.</text>
</comment>
<comment type="function">
    <text evidence="12">Catalyzes the reversible phosphatidyl group transfer from one phosphatidylglycerol molecule to another to form cardiolipin (CL) (diphosphatidylglycerol) and glycerol.</text>
</comment>
<evidence type="ECO:0000256" key="11">
    <source>
        <dbReference type="ARBA" id="ARBA00023264"/>
    </source>
</evidence>
<dbReference type="AlphaFoldDB" id="A0A1X0VF84"/>
<keyword evidence="10 12" id="KW-0594">Phospholipid biosynthesis</keyword>
<dbReference type="eggNOG" id="COG1502">
    <property type="taxonomic scope" value="Bacteria"/>
</dbReference>
<evidence type="ECO:0000256" key="13">
    <source>
        <dbReference type="NCBIfam" id="TIGR04265"/>
    </source>
</evidence>
<feature type="transmembrane region" description="Helical" evidence="12">
    <location>
        <begin position="6"/>
        <end position="26"/>
    </location>
</feature>
<dbReference type="HAMAP" id="MF_01916">
    <property type="entry name" value="Cardiolipin_synth_Cls"/>
    <property type="match status" value="1"/>
</dbReference>
<dbReference type="STRING" id="33968.BMS77_03790"/>
<evidence type="ECO:0000256" key="6">
    <source>
        <dbReference type="ARBA" id="ARBA00022737"/>
    </source>
</evidence>
<dbReference type="InterPro" id="IPR030874">
    <property type="entry name" value="Cardiolipin_synth_Firmi"/>
</dbReference>
<gene>
    <name evidence="15" type="ORF">BMR96_02395</name>
</gene>
<comment type="caution">
    <text evidence="15">The sequence shown here is derived from an EMBL/GenBank/DDBJ whole genome shotgun (WGS) entry which is preliminary data.</text>
</comment>
<comment type="catalytic activity">
    <reaction evidence="12">
        <text>2 a 1,2-diacyl-sn-glycero-3-phospho-(1'-sn-glycerol) = a cardiolipin + glycerol</text>
        <dbReference type="Rhea" id="RHEA:31451"/>
        <dbReference type="ChEBI" id="CHEBI:17754"/>
        <dbReference type="ChEBI" id="CHEBI:62237"/>
        <dbReference type="ChEBI" id="CHEBI:64716"/>
    </reaction>
</comment>
<feature type="domain" description="PLD phosphodiesterase" evidence="14">
    <location>
        <begin position="397"/>
        <end position="424"/>
    </location>
</feature>
<dbReference type="InterPro" id="IPR022924">
    <property type="entry name" value="Cardiolipin_synthase"/>
</dbReference>
<keyword evidence="4 12" id="KW-0808">Transferase</keyword>
<evidence type="ECO:0000259" key="14">
    <source>
        <dbReference type="PROSITE" id="PS50035"/>
    </source>
</evidence>
<dbReference type="InterPro" id="IPR001736">
    <property type="entry name" value="PLipase_D/transphosphatidylase"/>
</dbReference>
<dbReference type="InterPro" id="IPR027379">
    <property type="entry name" value="CLS_N"/>
</dbReference>
<evidence type="ECO:0000256" key="8">
    <source>
        <dbReference type="ARBA" id="ARBA00023098"/>
    </source>
</evidence>
<dbReference type="CDD" id="cd09110">
    <property type="entry name" value="PLDc_CLS_1"/>
    <property type="match status" value="1"/>
</dbReference>
<keyword evidence="11 12" id="KW-1208">Phospholipid metabolism</keyword>
<dbReference type="FunFam" id="3.30.870.10:FF:000014">
    <property type="entry name" value="Cardiolipin synthase"/>
    <property type="match status" value="1"/>
</dbReference>
<sequence length="484" mass="55330">MLRDSFWIIIILTLVVNTVVAFITVFRQKRDIATIWAWMLVLLFLPVIGFAIFFLAGSRISSKKIFRLRTQEQRGLEQIAINQRHQLADIETLLPIPESASELLGLFLTSDKSVLTRGNKITIFTDGESKFEALFDDIRAAKEHIHLEYFTIYDDTIGNQLIDLLTQKASEGVEVRVIFDQFGSHGQHVDMYKRLRAAGGVAVPFLMRRFQVLTLRFNFRNHRKIAIIDGKIGYIGGFNVGDQYLGKFKKFGNWRDTHTRISGDAVLSLQSRFLMDWNATAEGKEILTQTTAYFPENFSLPGKSMIQIVSSGPDNDMKQIKQGFMRMFASARKKIMIQTPYFIPDSPVLETLEIAILSGVEVCLMIPSMPDHPLVYRATQYYAKELIDLGATVYRYDGGFLHSKVVMIDNEVATVGSANMDIRSFSLNFEANAFIYDPEFAVQLEELFLKDIEKSTLLTADYFDQQSVWMKFKQKFSRLFSPIL</sequence>
<feature type="active site" evidence="12">
    <location>
        <position position="402"/>
    </location>
</feature>
<evidence type="ECO:0000256" key="9">
    <source>
        <dbReference type="ARBA" id="ARBA00023136"/>
    </source>
</evidence>
<dbReference type="PANTHER" id="PTHR21248:SF22">
    <property type="entry name" value="PHOSPHOLIPASE D"/>
    <property type="match status" value="1"/>
</dbReference>
<organism evidence="15 16">
    <name type="scientific">Leuconostoc pseudomesenteroides</name>
    <dbReference type="NCBI Taxonomy" id="33968"/>
    <lineage>
        <taxon>Bacteria</taxon>
        <taxon>Bacillati</taxon>
        <taxon>Bacillota</taxon>
        <taxon>Bacilli</taxon>
        <taxon>Lactobacillales</taxon>
        <taxon>Lactobacillaceae</taxon>
        <taxon>Leuconostoc</taxon>
    </lineage>
</organism>
<dbReference type="PROSITE" id="PS50035">
    <property type="entry name" value="PLD"/>
    <property type="match status" value="2"/>
</dbReference>
<evidence type="ECO:0000256" key="5">
    <source>
        <dbReference type="ARBA" id="ARBA00022692"/>
    </source>
</evidence>
<feature type="domain" description="PLD phosphodiesterase" evidence="14">
    <location>
        <begin position="217"/>
        <end position="244"/>
    </location>
</feature>
<evidence type="ECO:0000256" key="12">
    <source>
        <dbReference type="HAMAP-Rule" id="MF_01916"/>
    </source>
</evidence>
<name>A0A1X0VF84_LEUPS</name>
<comment type="subcellular location">
    <subcellularLocation>
        <location evidence="1 12">Cell membrane</location>
        <topology evidence="1 12">Multi-pass membrane protein</topology>
    </subcellularLocation>
</comment>
<feature type="active site" evidence="12">
    <location>
        <position position="222"/>
    </location>
</feature>
<dbReference type="NCBIfam" id="TIGR04265">
    <property type="entry name" value="bac_cardiolipin"/>
    <property type="match status" value="1"/>
</dbReference>
<dbReference type="RefSeq" id="WP_004914332.1">
    <property type="nucleotide sequence ID" value="NZ_MPLS01000005.1"/>
</dbReference>
<accession>A0A1X0VF84</accession>